<proteinExistence type="predicted"/>
<dbReference type="InterPro" id="IPR051172">
    <property type="entry name" value="Chlamydia_OmcB"/>
</dbReference>
<dbReference type="Proteomes" id="UP001597319">
    <property type="component" value="Unassembled WGS sequence"/>
</dbReference>
<feature type="domain" description="DUF7507" evidence="2">
    <location>
        <begin position="179"/>
        <end position="275"/>
    </location>
</feature>
<protein>
    <submittedName>
        <fullName evidence="3">Gliding motility-associated C-terminal domain-containing protein</fullName>
    </submittedName>
</protein>
<keyword evidence="4" id="KW-1185">Reference proteome</keyword>
<feature type="region of interest" description="Disordered" evidence="1">
    <location>
        <begin position="129"/>
        <end position="169"/>
    </location>
</feature>
<comment type="caution">
    <text evidence="3">The sequence shown here is derived from an EMBL/GenBank/DDBJ whole genome shotgun (WGS) entry which is preliminary data.</text>
</comment>
<feature type="compositionally biased region" description="Polar residues" evidence="1">
    <location>
        <begin position="155"/>
        <end position="166"/>
    </location>
</feature>
<feature type="compositionally biased region" description="Acidic residues" evidence="1">
    <location>
        <begin position="142"/>
        <end position="154"/>
    </location>
</feature>
<evidence type="ECO:0000313" key="3">
    <source>
        <dbReference type="EMBL" id="MFD2561721.1"/>
    </source>
</evidence>
<name>A0ABW5LBS4_9FLAO</name>
<feature type="non-terminal residue" evidence="3">
    <location>
        <position position="1"/>
    </location>
</feature>
<feature type="domain" description="DUF7507" evidence="2">
    <location>
        <begin position="47"/>
        <end position="141"/>
    </location>
</feature>
<feature type="domain" description="DUF7507" evidence="2">
    <location>
        <begin position="307"/>
        <end position="410"/>
    </location>
</feature>
<dbReference type="EMBL" id="JBHULE010000002">
    <property type="protein sequence ID" value="MFD2561721.1"/>
    <property type="molecule type" value="Genomic_DNA"/>
</dbReference>
<dbReference type="Pfam" id="PF13585">
    <property type="entry name" value="CHU_C"/>
    <property type="match status" value="1"/>
</dbReference>
<dbReference type="InterPro" id="IPR013783">
    <property type="entry name" value="Ig-like_fold"/>
</dbReference>
<dbReference type="PANTHER" id="PTHR34819">
    <property type="entry name" value="LARGE CYSTEINE-RICH PERIPLASMIC PROTEIN OMCB"/>
    <property type="match status" value="1"/>
</dbReference>
<accession>A0ABW5LBS4</accession>
<reference evidence="4" key="1">
    <citation type="journal article" date="2019" name="Int. J. Syst. Evol. Microbiol.">
        <title>The Global Catalogue of Microorganisms (GCM) 10K type strain sequencing project: providing services to taxonomists for standard genome sequencing and annotation.</title>
        <authorList>
            <consortium name="The Broad Institute Genomics Platform"/>
            <consortium name="The Broad Institute Genome Sequencing Center for Infectious Disease"/>
            <person name="Wu L."/>
            <person name="Ma J."/>
        </authorList>
    </citation>
    <scope>NUCLEOTIDE SEQUENCE [LARGE SCALE GENOMIC DNA]</scope>
    <source>
        <strain evidence="4">KCTC 52274</strain>
    </source>
</reference>
<dbReference type="InterPro" id="IPR055354">
    <property type="entry name" value="DUF7507"/>
</dbReference>
<dbReference type="RefSeq" id="WP_378289667.1">
    <property type="nucleotide sequence ID" value="NZ_JBHULE010000002.1"/>
</dbReference>
<sequence>TVAGTDDDGTFNTQAGDTVTVTYDDVLDASGNDPVAVTDTDIVQLAEISVIKTVRVAGIALDDVIEYDIVVTNTGNVTVTNIEIEDLNADAGSIVGSPITSLAPGDSVTVTANQTITQADIDAGYIENSATAMGDSPTGTDDVSDVSDAGDENVETPNGDGTTDNIPDNDPTVTILDANPDLTLVKTGVASGSNVGDIITYTFTVTNTGNVQVDNIFIDDILTGSTNLVVNPSILAPGEQGTATATYAISQTDINNGEVINSATVMGEDPNGIGVMDVSDSGDETVDEDGDDDPTNDPTIITISQVPNLALTKTGIYVDVNGDELPNVGDEILYTFTVENTGNVDITNIVLIDPLVGITITGGPINLLVGEIDTTTFTATYVLTAEDVLSGEVLNQATVTGQDPNGTDVIDLSDDPINTTDIDLDNDGDAEDETVTVIEGVFTDPDDPIIIYTGISPNGDGVNDEFRIVGLRNFPDNTLRIYNRWGVQVFEEDGYEQPGVELFKGISNGRVTISQNNELPVGTYYYVLEYINARGIDTYKAGYLYINR</sequence>
<dbReference type="InterPro" id="IPR047589">
    <property type="entry name" value="DUF11_rpt"/>
</dbReference>
<evidence type="ECO:0000256" key="1">
    <source>
        <dbReference type="SAM" id="MobiDB-lite"/>
    </source>
</evidence>
<dbReference type="Pfam" id="PF24346">
    <property type="entry name" value="DUF7507"/>
    <property type="match status" value="3"/>
</dbReference>
<dbReference type="Gene3D" id="2.60.40.10">
    <property type="entry name" value="Immunoglobulins"/>
    <property type="match status" value="1"/>
</dbReference>
<dbReference type="PANTHER" id="PTHR34819:SF3">
    <property type="entry name" value="CELL SURFACE PROTEIN"/>
    <property type="match status" value="1"/>
</dbReference>
<dbReference type="NCBIfam" id="TIGR01451">
    <property type="entry name" value="B_ant_repeat"/>
    <property type="match status" value="3"/>
</dbReference>
<organism evidence="3 4">
    <name type="scientific">Aquimarina rubra</name>
    <dbReference type="NCBI Taxonomy" id="1920033"/>
    <lineage>
        <taxon>Bacteria</taxon>
        <taxon>Pseudomonadati</taxon>
        <taxon>Bacteroidota</taxon>
        <taxon>Flavobacteriia</taxon>
        <taxon>Flavobacteriales</taxon>
        <taxon>Flavobacteriaceae</taxon>
        <taxon>Aquimarina</taxon>
    </lineage>
</organism>
<evidence type="ECO:0000259" key="2">
    <source>
        <dbReference type="Pfam" id="PF24346"/>
    </source>
</evidence>
<evidence type="ECO:0000313" key="4">
    <source>
        <dbReference type="Proteomes" id="UP001597319"/>
    </source>
</evidence>
<gene>
    <name evidence="3" type="ORF">ACFSR1_03500</name>
</gene>